<comment type="caution">
    <text evidence="4">The sequence shown here is derived from an EMBL/GenBank/DDBJ whole genome shotgun (WGS) entry which is preliminary data.</text>
</comment>
<dbReference type="InterPro" id="IPR057326">
    <property type="entry name" value="KR_dom"/>
</dbReference>
<dbReference type="SMART" id="SM00822">
    <property type="entry name" value="PKS_KR"/>
    <property type="match status" value="1"/>
</dbReference>
<dbReference type="NCBIfam" id="NF005559">
    <property type="entry name" value="PRK07231.1"/>
    <property type="match status" value="1"/>
</dbReference>
<keyword evidence="5" id="KW-1185">Reference proteome</keyword>
<sequence length="266" mass="27664">MNRCDGKIALVTGGARGLGAETAKRLAEAGASILLTDILDDEGRQTADAIADKGGKAHYMHHDVTSEEEWGAVVAEAKSRFGGLDILVNNAGIYYSKPIGETSMDDWRRMMSINVDGVFLGCRAALPLLRERAGKWRGGGSIVNLSSVAGIIGAANGTAYHASKGAVRLLTKSLALEGAEGEAKVRANSVHPAVIDTNMGRDLVGQMSDALGVSSNEGTALITMMHPLGRLGMPEDVANAVVYLASDDSAFVTGAELIVDGGLTAR</sequence>
<accession>A0A845Q9R6</accession>
<evidence type="ECO:0000259" key="3">
    <source>
        <dbReference type="SMART" id="SM00822"/>
    </source>
</evidence>
<evidence type="ECO:0000256" key="1">
    <source>
        <dbReference type="ARBA" id="ARBA00006484"/>
    </source>
</evidence>
<dbReference type="PRINTS" id="PR00081">
    <property type="entry name" value="GDHRDH"/>
</dbReference>
<feature type="domain" description="Ketoreductase" evidence="3">
    <location>
        <begin position="7"/>
        <end position="182"/>
    </location>
</feature>
<dbReference type="PANTHER" id="PTHR24321">
    <property type="entry name" value="DEHYDROGENASES, SHORT CHAIN"/>
    <property type="match status" value="1"/>
</dbReference>
<proteinExistence type="inferred from homology"/>
<dbReference type="PANTHER" id="PTHR24321:SF15">
    <property type="entry name" value="OXIDOREDUCTASE UCPA"/>
    <property type="match status" value="1"/>
</dbReference>
<dbReference type="InterPro" id="IPR036291">
    <property type="entry name" value="NAD(P)-bd_dom_sf"/>
</dbReference>
<dbReference type="RefSeq" id="WP_160587372.1">
    <property type="nucleotide sequence ID" value="NZ_BMHN01000001.1"/>
</dbReference>
<comment type="similarity">
    <text evidence="1">Belongs to the short-chain dehydrogenases/reductases (SDR) family.</text>
</comment>
<dbReference type="Proteomes" id="UP000470384">
    <property type="component" value="Unassembled WGS sequence"/>
</dbReference>
<dbReference type="OrthoDB" id="9792355at2"/>
<dbReference type="InterPro" id="IPR002347">
    <property type="entry name" value="SDR_fam"/>
</dbReference>
<organism evidence="4 5">
    <name type="scientific">Pyruvatibacter mobilis</name>
    <dbReference type="NCBI Taxonomy" id="1712261"/>
    <lineage>
        <taxon>Bacteria</taxon>
        <taxon>Pseudomonadati</taxon>
        <taxon>Pseudomonadota</taxon>
        <taxon>Alphaproteobacteria</taxon>
        <taxon>Hyphomicrobiales</taxon>
        <taxon>Parvibaculaceae</taxon>
        <taxon>Pyruvatibacter</taxon>
    </lineage>
</organism>
<dbReference type="EC" id="1.1.1.47" evidence="4"/>
<dbReference type="EMBL" id="WXYQ01000005">
    <property type="protein sequence ID" value="NBG95375.1"/>
    <property type="molecule type" value="Genomic_DNA"/>
</dbReference>
<keyword evidence="2 4" id="KW-0560">Oxidoreductase</keyword>
<gene>
    <name evidence="4" type="ORF">GTQ45_06480</name>
</gene>
<dbReference type="FunFam" id="3.40.50.720:FF:000084">
    <property type="entry name" value="Short-chain dehydrogenase reductase"/>
    <property type="match status" value="1"/>
</dbReference>
<dbReference type="GO" id="GO:0047936">
    <property type="term" value="F:glucose 1-dehydrogenase [NAD(P)+] activity"/>
    <property type="evidence" value="ECO:0007669"/>
    <property type="project" value="UniProtKB-EC"/>
</dbReference>
<protein>
    <submittedName>
        <fullName evidence="4">Glucose 1-dehydrogenase</fullName>
        <ecNumber evidence="4">1.1.1.47</ecNumber>
    </submittedName>
</protein>
<name>A0A845Q9R6_9HYPH</name>
<dbReference type="Gene3D" id="3.40.50.720">
    <property type="entry name" value="NAD(P)-binding Rossmann-like Domain"/>
    <property type="match status" value="1"/>
</dbReference>
<dbReference type="AlphaFoldDB" id="A0A845Q9R6"/>
<evidence type="ECO:0000256" key="2">
    <source>
        <dbReference type="ARBA" id="ARBA00023002"/>
    </source>
</evidence>
<dbReference type="PRINTS" id="PR00080">
    <property type="entry name" value="SDRFAMILY"/>
</dbReference>
<evidence type="ECO:0000313" key="5">
    <source>
        <dbReference type="Proteomes" id="UP000470384"/>
    </source>
</evidence>
<dbReference type="GeneID" id="300655161"/>
<dbReference type="Pfam" id="PF13561">
    <property type="entry name" value="adh_short_C2"/>
    <property type="match status" value="1"/>
</dbReference>
<evidence type="ECO:0000313" key="4">
    <source>
        <dbReference type="EMBL" id="NBG95375.1"/>
    </source>
</evidence>
<dbReference type="SUPFAM" id="SSF51735">
    <property type="entry name" value="NAD(P)-binding Rossmann-fold domains"/>
    <property type="match status" value="1"/>
</dbReference>
<reference evidence="4 5" key="1">
    <citation type="journal article" date="2016" name="Int. J. Syst. Evol. Microbiol.">
        <title>Pyruvatibacter mobilis gen. nov., sp. nov., a marine bacterium from the culture broth of Picochlorum sp. 122.</title>
        <authorList>
            <person name="Wang G."/>
            <person name="Tang M."/>
            <person name="Wu H."/>
            <person name="Dai S."/>
            <person name="Li T."/>
            <person name="Chen C."/>
            <person name="He H."/>
            <person name="Fan J."/>
            <person name="Xiang W."/>
            <person name="Li X."/>
        </authorList>
    </citation>
    <scope>NUCLEOTIDE SEQUENCE [LARGE SCALE GENOMIC DNA]</scope>
    <source>
        <strain evidence="4 5">GYP-11</strain>
    </source>
</reference>